<dbReference type="EMBL" id="WKMX01000016">
    <property type="protein sequence ID" value="MRZ07794.1"/>
    <property type="molecule type" value="Genomic_DNA"/>
</dbReference>
<dbReference type="Proteomes" id="UP000450599">
    <property type="component" value="Unassembled WGS sequence"/>
</dbReference>
<evidence type="ECO:0000256" key="1">
    <source>
        <dbReference type="SAM" id="Phobius"/>
    </source>
</evidence>
<keyword evidence="1" id="KW-1133">Transmembrane helix</keyword>
<protein>
    <submittedName>
        <fullName evidence="3">PAP2 superfamily</fullName>
    </submittedName>
    <submittedName>
        <fullName evidence="4">Phosphatase PAP2 family protein</fullName>
    </submittedName>
</protein>
<dbReference type="Proteomes" id="UP000095332">
    <property type="component" value="Unassembled WGS sequence"/>
</dbReference>
<dbReference type="InterPro" id="IPR000326">
    <property type="entry name" value="PAP2/HPO"/>
</dbReference>
<evidence type="ECO:0000313" key="5">
    <source>
        <dbReference type="EMBL" id="MRZ07794.1"/>
    </source>
</evidence>
<evidence type="ECO:0000313" key="4">
    <source>
        <dbReference type="EMBL" id="MRY85681.1"/>
    </source>
</evidence>
<evidence type="ECO:0000313" key="7">
    <source>
        <dbReference type="Proteomes" id="UP000450599"/>
    </source>
</evidence>
<reference evidence="7 8" key="2">
    <citation type="journal article" date="2019" name="Nat. Med.">
        <title>A library of human gut bacterial isolates paired with longitudinal multiomics data enables mechanistic microbiome research.</title>
        <authorList>
            <person name="Poyet M."/>
            <person name="Groussin M."/>
            <person name="Gibbons S.M."/>
            <person name="Avila-Pacheco J."/>
            <person name="Jiang X."/>
            <person name="Kearney S.M."/>
            <person name="Perrotta A.R."/>
            <person name="Berdy B."/>
            <person name="Zhao S."/>
            <person name="Lieberman T.D."/>
            <person name="Swanson P.K."/>
            <person name="Smith M."/>
            <person name="Roesemann S."/>
            <person name="Alexander J.E."/>
            <person name="Rich S.A."/>
            <person name="Livny J."/>
            <person name="Vlamakis H."/>
            <person name="Clish C."/>
            <person name="Bullock K."/>
            <person name="Deik A."/>
            <person name="Scott J."/>
            <person name="Pierce K.A."/>
            <person name="Xavier R.J."/>
            <person name="Alm E.J."/>
        </authorList>
    </citation>
    <scope>NUCLEOTIDE SEQUENCE [LARGE SCALE GENOMIC DNA]</scope>
    <source>
        <strain evidence="5 8">BIOML-A10</strain>
        <strain evidence="4 7">BIOML-A11</strain>
    </source>
</reference>
<dbReference type="Gene3D" id="1.20.144.10">
    <property type="entry name" value="Phosphatidic acid phosphatase type 2/haloperoxidase"/>
    <property type="match status" value="1"/>
</dbReference>
<feature type="domain" description="Phosphatidic acid phosphatase type 2/haloperoxidase" evidence="2">
    <location>
        <begin position="116"/>
        <end position="213"/>
    </location>
</feature>
<proteinExistence type="predicted"/>
<dbReference type="PANTHER" id="PTHR14969">
    <property type="entry name" value="SPHINGOSINE-1-PHOSPHATE PHOSPHOHYDROLASE"/>
    <property type="match status" value="1"/>
</dbReference>
<dbReference type="SMART" id="SM00014">
    <property type="entry name" value="acidPPc"/>
    <property type="match status" value="1"/>
</dbReference>
<dbReference type="SUPFAM" id="SSF48317">
    <property type="entry name" value="Acid phosphatase/Vanadium-dependent haloperoxidase"/>
    <property type="match status" value="1"/>
</dbReference>
<evidence type="ECO:0000313" key="8">
    <source>
        <dbReference type="Proteomes" id="UP000471216"/>
    </source>
</evidence>
<feature type="transmembrane region" description="Helical" evidence="1">
    <location>
        <begin position="43"/>
        <end position="63"/>
    </location>
</feature>
<dbReference type="EMBL" id="WKMW01000016">
    <property type="protein sequence ID" value="MRY85681.1"/>
    <property type="molecule type" value="Genomic_DNA"/>
</dbReference>
<dbReference type="InterPro" id="IPR036938">
    <property type="entry name" value="PAP2/HPO_sf"/>
</dbReference>
<dbReference type="Proteomes" id="UP000471216">
    <property type="component" value="Unassembled WGS sequence"/>
</dbReference>
<dbReference type="EMBL" id="CZBM01000012">
    <property type="protein sequence ID" value="CUQ43462.1"/>
    <property type="molecule type" value="Genomic_DNA"/>
</dbReference>
<keyword evidence="1" id="KW-0472">Membrane</keyword>
<sequence>MRTSVLGLLLLLIPNLLWADGREATDSLTYSCEDRTTRFKIKQLILPASLIAVGSWGISNGFLRSVDNSVRDGMTNLRGEHYFHADDYIQYLPVISYVGLGLVGVKAKHSFKERLIVTTTSYLTMGLLVNGTKYFVDEKRPDSSAQNSFPSGHTATVFMGAELVRSEYGIGYGIGAYLVAGGVAFLRLYNDRHWLNDVVAGAGFGILSARIGYWLLPVNRKLFRLDKKKSATVIATSPFYQPDNHAFGAALAIRF</sequence>
<dbReference type="RefSeq" id="WP_057328976.1">
    <property type="nucleotide sequence ID" value="NZ_CZBM01000012.1"/>
</dbReference>
<gene>
    <name evidence="3" type="ORF">ERS852560_02872</name>
    <name evidence="5" type="ORF">GKD54_16590</name>
    <name evidence="4" type="ORF">GKD58_15690</name>
</gene>
<organism evidence="3 6">
    <name type="scientific">Parabacteroides distasonis</name>
    <dbReference type="NCBI Taxonomy" id="823"/>
    <lineage>
        <taxon>Bacteria</taxon>
        <taxon>Pseudomonadati</taxon>
        <taxon>Bacteroidota</taxon>
        <taxon>Bacteroidia</taxon>
        <taxon>Bacteroidales</taxon>
        <taxon>Tannerellaceae</taxon>
        <taxon>Parabacteroides</taxon>
    </lineage>
</organism>
<reference evidence="3 6" key="1">
    <citation type="submission" date="2015-09" db="EMBL/GenBank/DDBJ databases">
        <authorList>
            <consortium name="Pathogen Informatics"/>
        </authorList>
    </citation>
    <scope>NUCLEOTIDE SEQUENCE [LARGE SCALE GENOMIC DNA]</scope>
    <source>
        <strain evidence="3 6">2789STDY5834948</strain>
    </source>
</reference>
<accession>A0A174W928</accession>
<dbReference type="CDD" id="cd03394">
    <property type="entry name" value="PAP2_like_5"/>
    <property type="match status" value="1"/>
</dbReference>
<name>A0A174W928_PARDI</name>
<keyword evidence="1" id="KW-0812">Transmembrane</keyword>
<evidence type="ECO:0000313" key="3">
    <source>
        <dbReference type="EMBL" id="CUQ43462.1"/>
    </source>
</evidence>
<feature type="transmembrane region" description="Helical" evidence="1">
    <location>
        <begin position="168"/>
        <end position="186"/>
    </location>
</feature>
<dbReference type="AlphaFoldDB" id="A0A174W928"/>
<evidence type="ECO:0000313" key="6">
    <source>
        <dbReference type="Proteomes" id="UP000095332"/>
    </source>
</evidence>
<feature type="transmembrane region" description="Helical" evidence="1">
    <location>
        <begin position="198"/>
        <end position="216"/>
    </location>
</feature>
<evidence type="ECO:0000259" key="2">
    <source>
        <dbReference type="SMART" id="SM00014"/>
    </source>
</evidence>
<dbReference type="Pfam" id="PF01569">
    <property type="entry name" value="PAP2"/>
    <property type="match status" value="1"/>
</dbReference>
<dbReference type="PANTHER" id="PTHR14969:SF13">
    <property type="entry name" value="AT30094P"/>
    <property type="match status" value="1"/>
</dbReference>